<protein>
    <submittedName>
        <fullName evidence="4">Uncharacterized protein</fullName>
    </submittedName>
</protein>
<dbReference type="Gene3D" id="1.25.40.20">
    <property type="entry name" value="Ankyrin repeat-containing domain"/>
    <property type="match status" value="1"/>
</dbReference>
<dbReference type="PANTHER" id="PTHR24198:SF165">
    <property type="entry name" value="ANKYRIN REPEAT-CONTAINING PROTEIN-RELATED"/>
    <property type="match status" value="1"/>
</dbReference>
<evidence type="ECO:0000313" key="5">
    <source>
        <dbReference type="Proteomes" id="UP001295423"/>
    </source>
</evidence>
<dbReference type="InterPro" id="IPR002110">
    <property type="entry name" value="Ankyrin_rpt"/>
</dbReference>
<evidence type="ECO:0000313" key="4">
    <source>
        <dbReference type="EMBL" id="CAJ1921383.1"/>
    </source>
</evidence>
<comment type="caution">
    <text evidence="4">The sequence shown here is derived from an EMBL/GenBank/DDBJ whole genome shotgun (WGS) entry which is preliminary data.</text>
</comment>
<dbReference type="SUPFAM" id="SSF48403">
    <property type="entry name" value="Ankyrin repeat"/>
    <property type="match status" value="1"/>
</dbReference>
<dbReference type="PANTHER" id="PTHR24198">
    <property type="entry name" value="ANKYRIN REPEAT AND PROTEIN KINASE DOMAIN-CONTAINING PROTEIN"/>
    <property type="match status" value="1"/>
</dbReference>
<reference evidence="4" key="1">
    <citation type="submission" date="2023-08" db="EMBL/GenBank/DDBJ databases">
        <authorList>
            <person name="Audoor S."/>
            <person name="Bilcke G."/>
        </authorList>
    </citation>
    <scope>NUCLEOTIDE SEQUENCE</scope>
</reference>
<name>A0AAD2CFA5_9STRA</name>
<evidence type="ECO:0000256" key="3">
    <source>
        <dbReference type="SAM" id="MobiDB-lite"/>
    </source>
</evidence>
<gene>
    <name evidence="4" type="ORF">CYCCA115_LOCUS927</name>
</gene>
<feature type="compositionally biased region" description="Acidic residues" evidence="3">
    <location>
        <begin position="297"/>
        <end position="315"/>
    </location>
</feature>
<dbReference type="SMART" id="SM00248">
    <property type="entry name" value="ANK"/>
    <property type="match status" value="4"/>
</dbReference>
<accession>A0AAD2CFA5</accession>
<keyword evidence="2" id="KW-0040">ANK repeat</keyword>
<dbReference type="AlphaFoldDB" id="A0AAD2CFA5"/>
<dbReference type="Proteomes" id="UP001295423">
    <property type="component" value="Unassembled WGS sequence"/>
</dbReference>
<evidence type="ECO:0000256" key="1">
    <source>
        <dbReference type="ARBA" id="ARBA00022737"/>
    </source>
</evidence>
<feature type="compositionally biased region" description="Basic residues" evidence="3">
    <location>
        <begin position="270"/>
        <end position="283"/>
    </location>
</feature>
<organism evidence="4 5">
    <name type="scientific">Cylindrotheca closterium</name>
    <dbReference type="NCBI Taxonomy" id="2856"/>
    <lineage>
        <taxon>Eukaryota</taxon>
        <taxon>Sar</taxon>
        <taxon>Stramenopiles</taxon>
        <taxon>Ochrophyta</taxon>
        <taxon>Bacillariophyta</taxon>
        <taxon>Bacillariophyceae</taxon>
        <taxon>Bacillariophycidae</taxon>
        <taxon>Bacillariales</taxon>
        <taxon>Bacillariaceae</taxon>
        <taxon>Cylindrotheca</taxon>
    </lineage>
</organism>
<keyword evidence="5" id="KW-1185">Reference proteome</keyword>
<proteinExistence type="predicted"/>
<dbReference type="EMBL" id="CAKOGP040000002">
    <property type="protein sequence ID" value="CAJ1921383.1"/>
    <property type="molecule type" value="Genomic_DNA"/>
</dbReference>
<dbReference type="InterPro" id="IPR036770">
    <property type="entry name" value="Ankyrin_rpt-contain_sf"/>
</dbReference>
<feature type="region of interest" description="Disordered" evidence="3">
    <location>
        <begin position="263"/>
        <end position="315"/>
    </location>
</feature>
<dbReference type="GO" id="GO:0005737">
    <property type="term" value="C:cytoplasm"/>
    <property type="evidence" value="ECO:0007669"/>
    <property type="project" value="TreeGrafter"/>
</dbReference>
<sequence>MSDTLRQDVCRAIDSLPTDCSLDDSKEKLDPLFQSAVERIHSHFESKISPLLIACDRGNSSCLQYLAQKQKEDKQFGAFIGQPLDPCSDEDLNTAIHHAAIAGCVDATAVFKSLGYSINSLASIRNAHNDTPMMMAAANGRLDFLKNFYQLQLAEQQRDDETIESIILAKNNSEDSCLSLATCHGHSDVVEFLLTITPVETEVLDLCKTRLESMFSTLKRTPNLTQQHLDRLNIVRKCVEMIEKKLAEQAEDAARQLVVEENDKVEAKKSKGKRRKSKKKTVHTTRDQAQSSPQHEELEEKEEACEELQEGKEAEDDALQLKTLSDGTIAVSVQGQVEENKPVPILPTRVRKDSIDEMFQKHLKGKSPENDAVMDALCLEASMLLYTPHGMALNLSPSQLDAIQGILERQLVAVREARNIQDRSHGNTVIR</sequence>
<evidence type="ECO:0000256" key="2">
    <source>
        <dbReference type="ARBA" id="ARBA00023043"/>
    </source>
</evidence>
<keyword evidence="1" id="KW-0677">Repeat</keyword>